<accession>A0A2H0CFW1</accession>
<sequence length="71" mass="8051">MNLENLNESKLKSEVINEIIAIENQILQSGSVTTEKDDIDAILNKLNKDEITPEKALNSVRGLEQSRQNYH</sequence>
<protein>
    <submittedName>
        <fullName evidence="1">Uncharacterized protein</fullName>
    </submittedName>
</protein>
<proteinExistence type="predicted"/>
<evidence type="ECO:0000313" key="2">
    <source>
        <dbReference type="Proteomes" id="UP000229176"/>
    </source>
</evidence>
<dbReference type="Proteomes" id="UP000229176">
    <property type="component" value="Unassembled WGS sequence"/>
</dbReference>
<gene>
    <name evidence="1" type="ORF">COW91_02715</name>
</gene>
<reference evidence="1 2" key="1">
    <citation type="submission" date="2017-09" db="EMBL/GenBank/DDBJ databases">
        <title>Depth-based differentiation of microbial function through sediment-hosted aquifers and enrichment of novel symbionts in the deep terrestrial subsurface.</title>
        <authorList>
            <person name="Probst A.J."/>
            <person name="Ladd B."/>
            <person name="Jarett J.K."/>
            <person name="Geller-Mcgrath D.E."/>
            <person name="Sieber C.M."/>
            <person name="Emerson J.B."/>
            <person name="Anantharaman K."/>
            <person name="Thomas B.C."/>
            <person name="Malmstrom R."/>
            <person name="Stieglmeier M."/>
            <person name="Klingl A."/>
            <person name="Woyke T."/>
            <person name="Ryan C.M."/>
            <person name="Banfield J.F."/>
        </authorList>
    </citation>
    <scope>NUCLEOTIDE SEQUENCE [LARGE SCALE GENOMIC DNA]</scope>
    <source>
        <strain evidence="1">CG22_combo_CG10-13_8_21_14_all_32_8</strain>
    </source>
</reference>
<comment type="caution">
    <text evidence="1">The sequence shown here is derived from an EMBL/GenBank/DDBJ whole genome shotgun (WGS) entry which is preliminary data.</text>
</comment>
<dbReference type="AlphaFoldDB" id="A0A2H0CFW1"/>
<dbReference type="EMBL" id="PCTI01000045">
    <property type="protein sequence ID" value="PIP68825.1"/>
    <property type="molecule type" value="Genomic_DNA"/>
</dbReference>
<evidence type="ECO:0000313" key="1">
    <source>
        <dbReference type="EMBL" id="PIP68825.1"/>
    </source>
</evidence>
<organism evidence="1 2">
    <name type="scientific">Candidatus Nomurabacteria bacterium CG22_combo_CG10-13_8_21_14_all_32_8</name>
    <dbReference type="NCBI Taxonomy" id="1974732"/>
    <lineage>
        <taxon>Bacteria</taxon>
        <taxon>Candidatus Nomuraibacteriota</taxon>
    </lineage>
</organism>
<name>A0A2H0CFW1_9BACT</name>